<dbReference type="AlphaFoldDB" id="A0A9W4T766"/>
<dbReference type="EMBL" id="CAMKVN010011773">
    <property type="protein sequence ID" value="CAI2195007.1"/>
    <property type="molecule type" value="Genomic_DNA"/>
</dbReference>
<feature type="domain" description="Acetyl-coenzyme A carboxylase carboxyl transferase subunit beta" evidence="1">
    <location>
        <begin position="57"/>
        <end position="198"/>
    </location>
</feature>
<dbReference type="Gene3D" id="2.40.460.10">
    <property type="entry name" value="Biotin dependent carboxylase carboxyltransferase"/>
    <property type="match status" value="1"/>
</dbReference>
<dbReference type="Pfam" id="PF01039">
    <property type="entry name" value="Carboxyl_trans"/>
    <property type="match status" value="2"/>
</dbReference>
<name>A0A9W4T766_9GLOM</name>
<dbReference type="Proteomes" id="UP001153678">
    <property type="component" value="Unassembled WGS sequence"/>
</dbReference>
<evidence type="ECO:0000313" key="3">
    <source>
        <dbReference type="Proteomes" id="UP001153678"/>
    </source>
</evidence>
<dbReference type="SUPFAM" id="SSF52096">
    <property type="entry name" value="ClpP/crotonase"/>
    <property type="match status" value="2"/>
</dbReference>
<dbReference type="InterPro" id="IPR029045">
    <property type="entry name" value="ClpP/crotonase-like_dom_sf"/>
</dbReference>
<organism evidence="2 3">
    <name type="scientific">Funneliformis geosporum</name>
    <dbReference type="NCBI Taxonomy" id="1117311"/>
    <lineage>
        <taxon>Eukaryota</taxon>
        <taxon>Fungi</taxon>
        <taxon>Fungi incertae sedis</taxon>
        <taxon>Mucoromycota</taxon>
        <taxon>Glomeromycotina</taxon>
        <taxon>Glomeromycetes</taxon>
        <taxon>Glomerales</taxon>
        <taxon>Glomeraceae</taxon>
        <taxon>Funneliformis</taxon>
    </lineage>
</organism>
<sequence length="367" mass="41578">RQGSMYLQPTHTPYPTKEWFQPRRYKDFPELFGQAIRILWNCAYHSPNIKCPCDVLEAKELVLDENNNLQEVERASGTNSLATELARSLGIPKAYLSANSGARIVLEEEIMNNFNVVWIDKGNPSKGIKYLYLDSETYKQLHQNGRKSVIAEEIVEEGETRHKITDIIGSKDGKSVECLKGSGLIAGITSRAYENGFTKTYLDVCYMPPKGPYNSRWLIAGKYEIERYPNIGRARLSGIVESIVPADPANADSHQQLMIEAGQVVKGHVSRDSKYVPYIVDALTIYKQPIYPTINDEMMEMYADEKSRAGVLEPEGIVEIKFRKPQLLATIEREQALLPIYSRIAIQFAELHDTPGRMKSKETIRKS</sequence>
<dbReference type="InterPro" id="IPR049076">
    <property type="entry name" value="ACCA"/>
</dbReference>
<dbReference type="FunFam" id="2.40.460.10:FF:000001">
    <property type="entry name" value="Acetyl-CoA carboxylase 1"/>
    <property type="match status" value="1"/>
</dbReference>
<gene>
    <name evidence="2" type="ORF">FWILDA_LOCUS16861</name>
</gene>
<dbReference type="GO" id="GO:0005739">
    <property type="term" value="C:mitochondrion"/>
    <property type="evidence" value="ECO:0007669"/>
    <property type="project" value="TreeGrafter"/>
</dbReference>
<evidence type="ECO:0000259" key="1">
    <source>
        <dbReference type="Pfam" id="PF01039"/>
    </source>
</evidence>
<protein>
    <submittedName>
        <fullName evidence="2">9182_t:CDS:1</fullName>
    </submittedName>
</protein>
<keyword evidence="3" id="KW-1185">Reference proteome</keyword>
<accession>A0A9W4T766</accession>
<feature type="non-terminal residue" evidence="2">
    <location>
        <position position="367"/>
    </location>
</feature>
<proteinExistence type="predicted"/>
<dbReference type="OrthoDB" id="14612at2759"/>
<dbReference type="Gene3D" id="3.90.226.10">
    <property type="entry name" value="2-enoyl-CoA Hydratase, Chain A, domain 1"/>
    <property type="match status" value="2"/>
</dbReference>
<dbReference type="PANTHER" id="PTHR45728">
    <property type="entry name" value="ACETYL-COA CARBOXYLASE, ISOFORM A"/>
    <property type="match status" value="1"/>
</dbReference>
<comment type="caution">
    <text evidence="2">The sequence shown here is derived from an EMBL/GenBank/DDBJ whole genome shotgun (WGS) entry which is preliminary data.</text>
</comment>
<dbReference type="GO" id="GO:0003989">
    <property type="term" value="F:acetyl-CoA carboxylase activity"/>
    <property type="evidence" value="ECO:0007669"/>
    <property type="project" value="InterPro"/>
</dbReference>
<dbReference type="GO" id="GO:0006633">
    <property type="term" value="P:fatty acid biosynthetic process"/>
    <property type="evidence" value="ECO:0007669"/>
    <property type="project" value="TreeGrafter"/>
</dbReference>
<dbReference type="InterPro" id="IPR034733">
    <property type="entry name" value="AcCoA_carboxyl_beta"/>
</dbReference>
<feature type="domain" description="Acetyl-coenzyme A carboxylase carboxyl transferase subunit beta" evidence="1">
    <location>
        <begin position="292"/>
        <end position="365"/>
    </location>
</feature>
<evidence type="ECO:0000313" key="2">
    <source>
        <dbReference type="EMBL" id="CAI2195007.1"/>
    </source>
</evidence>
<feature type="non-terminal residue" evidence="2">
    <location>
        <position position="1"/>
    </location>
</feature>
<dbReference type="PANTHER" id="PTHR45728:SF3">
    <property type="entry name" value="ACETYL-COA CARBOXYLASE"/>
    <property type="match status" value="1"/>
</dbReference>
<reference evidence="2" key="1">
    <citation type="submission" date="2022-08" db="EMBL/GenBank/DDBJ databases">
        <authorList>
            <person name="Kallberg Y."/>
            <person name="Tangrot J."/>
            <person name="Rosling A."/>
        </authorList>
    </citation>
    <scope>NUCLEOTIDE SEQUENCE</scope>
    <source>
        <strain evidence="2">Wild A</strain>
    </source>
</reference>